<dbReference type="EMBL" id="CM042012">
    <property type="protein sequence ID" value="KAI3753310.1"/>
    <property type="molecule type" value="Genomic_DNA"/>
</dbReference>
<evidence type="ECO:0000313" key="2">
    <source>
        <dbReference type="Proteomes" id="UP001055811"/>
    </source>
</evidence>
<reference evidence="2" key="1">
    <citation type="journal article" date="2022" name="Mol. Ecol. Resour.">
        <title>The genomes of chicory, endive, great burdock and yacon provide insights into Asteraceae palaeo-polyploidization history and plant inulin production.</title>
        <authorList>
            <person name="Fan W."/>
            <person name="Wang S."/>
            <person name="Wang H."/>
            <person name="Wang A."/>
            <person name="Jiang F."/>
            <person name="Liu H."/>
            <person name="Zhao H."/>
            <person name="Xu D."/>
            <person name="Zhang Y."/>
        </authorList>
    </citation>
    <scope>NUCLEOTIDE SEQUENCE [LARGE SCALE GENOMIC DNA]</scope>
    <source>
        <strain evidence="2">cv. Punajuju</strain>
    </source>
</reference>
<organism evidence="1 2">
    <name type="scientific">Cichorium intybus</name>
    <name type="common">Chicory</name>
    <dbReference type="NCBI Taxonomy" id="13427"/>
    <lineage>
        <taxon>Eukaryota</taxon>
        <taxon>Viridiplantae</taxon>
        <taxon>Streptophyta</taxon>
        <taxon>Embryophyta</taxon>
        <taxon>Tracheophyta</taxon>
        <taxon>Spermatophyta</taxon>
        <taxon>Magnoliopsida</taxon>
        <taxon>eudicotyledons</taxon>
        <taxon>Gunneridae</taxon>
        <taxon>Pentapetalae</taxon>
        <taxon>asterids</taxon>
        <taxon>campanulids</taxon>
        <taxon>Asterales</taxon>
        <taxon>Asteraceae</taxon>
        <taxon>Cichorioideae</taxon>
        <taxon>Cichorieae</taxon>
        <taxon>Cichoriinae</taxon>
        <taxon>Cichorium</taxon>
    </lineage>
</organism>
<sequence>MSRIALFIYKSLIHNYNPMAYAPSFVLACYRKKIIPLSLTRLSSFSRFRENLHPPPLDRRWPHHLSDLAAIISLVPLDPNDLESTLCLSIEEQIDFFNKSLIVSFKNPCRSSPHLGSSPPHPQKHILLDLTPRMRDNLHQVITALIQV</sequence>
<accession>A0ACB9E3P6</accession>
<reference evidence="1 2" key="2">
    <citation type="journal article" date="2022" name="Mol. Ecol. Resour.">
        <title>The genomes of chicory, endive, great burdock and yacon provide insights into Asteraceae paleo-polyploidization history and plant inulin production.</title>
        <authorList>
            <person name="Fan W."/>
            <person name="Wang S."/>
            <person name="Wang H."/>
            <person name="Wang A."/>
            <person name="Jiang F."/>
            <person name="Liu H."/>
            <person name="Zhao H."/>
            <person name="Xu D."/>
            <person name="Zhang Y."/>
        </authorList>
    </citation>
    <scope>NUCLEOTIDE SEQUENCE [LARGE SCALE GENOMIC DNA]</scope>
    <source>
        <strain evidence="2">cv. Punajuju</strain>
        <tissue evidence="1">Leaves</tissue>
    </source>
</reference>
<dbReference type="Proteomes" id="UP001055811">
    <property type="component" value="Linkage Group LG04"/>
</dbReference>
<proteinExistence type="predicted"/>
<keyword evidence="2" id="KW-1185">Reference proteome</keyword>
<protein>
    <submittedName>
        <fullName evidence="1">Uncharacterized protein</fullName>
    </submittedName>
</protein>
<comment type="caution">
    <text evidence="1">The sequence shown here is derived from an EMBL/GenBank/DDBJ whole genome shotgun (WGS) entry which is preliminary data.</text>
</comment>
<name>A0ACB9E3P6_CICIN</name>
<evidence type="ECO:0000313" key="1">
    <source>
        <dbReference type="EMBL" id="KAI3753310.1"/>
    </source>
</evidence>
<gene>
    <name evidence="1" type="ORF">L2E82_25360</name>
</gene>